<protein>
    <submittedName>
        <fullName evidence="1">Uncharacterized protein</fullName>
    </submittedName>
</protein>
<keyword evidence="2" id="KW-1185">Reference proteome</keyword>
<feature type="non-terminal residue" evidence="1">
    <location>
        <position position="1"/>
    </location>
</feature>
<dbReference type="Proteomes" id="UP001157914">
    <property type="component" value="Unassembled WGS sequence"/>
</dbReference>
<dbReference type="EMBL" id="FXTT01000002">
    <property type="protein sequence ID" value="SMP14263.1"/>
    <property type="molecule type" value="Genomic_DNA"/>
</dbReference>
<name>A0ABY1NNH4_9HYPH</name>
<evidence type="ECO:0000313" key="1">
    <source>
        <dbReference type="EMBL" id="SMP14263.1"/>
    </source>
</evidence>
<organism evidence="1 2">
    <name type="scientific">Roseibium denhamense</name>
    <dbReference type="NCBI Taxonomy" id="76305"/>
    <lineage>
        <taxon>Bacteria</taxon>
        <taxon>Pseudomonadati</taxon>
        <taxon>Pseudomonadota</taxon>
        <taxon>Alphaproteobacteria</taxon>
        <taxon>Hyphomicrobiales</taxon>
        <taxon>Stappiaceae</taxon>
        <taxon>Roseibium</taxon>
    </lineage>
</organism>
<gene>
    <name evidence="1" type="ORF">SAMN06265374_1423</name>
</gene>
<evidence type="ECO:0000313" key="2">
    <source>
        <dbReference type="Proteomes" id="UP001157914"/>
    </source>
</evidence>
<sequence>ALATLTSTPEWGLTSLLRTHPGGVAFRLETPRVRAISKCGFCLKPIGYQAGFELFALPSAFRSFSDATRNSDF</sequence>
<reference evidence="1 2" key="1">
    <citation type="submission" date="2017-05" db="EMBL/GenBank/DDBJ databases">
        <authorList>
            <person name="Varghese N."/>
            <person name="Submissions S."/>
        </authorList>
    </citation>
    <scope>NUCLEOTIDE SEQUENCE [LARGE SCALE GENOMIC DNA]</scope>
    <source>
        <strain evidence="1 2">DSM 15949</strain>
    </source>
</reference>
<accession>A0ABY1NNH4</accession>
<dbReference type="RefSeq" id="WP_283404432.1">
    <property type="nucleotide sequence ID" value="NZ_FXTT01000002.1"/>
</dbReference>
<proteinExistence type="predicted"/>
<comment type="caution">
    <text evidence="1">The sequence shown here is derived from an EMBL/GenBank/DDBJ whole genome shotgun (WGS) entry which is preliminary data.</text>
</comment>